<dbReference type="SMART" id="SM00283">
    <property type="entry name" value="MA"/>
    <property type="match status" value="1"/>
</dbReference>
<dbReference type="SUPFAM" id="SSF58104">
    <property type="entry name" value="Methyl-accepting chemotaxis protein (MCP) signaling domain"/>
    <property type="match status" value="1"/>
</dbReference>
<dbReference type="GO" id="GO:0007165">
    <property type="term" value="P:signal transduction"/>
    <property type="evidence" value="ECO:0007669"/>
    <property type="project" value="UniProtKB-KW"/>
</dbReference>
<evidence type="ECO:0000256" key="6">
    <source>
        <dbReference type="SAM" id="Phobius"/>
    </source>
</evidence>
<reference evidence="10 11" key="1">
    <citation type="submission" date="2020-04" db="EMBL/GenBank/DDBJ databases">
        <authorList>
            <consortium name="Desulfovibrio sp. FSS-1 genome sequencing consortium"/>
            <person name="Shimoshige H."/>
            <person name="Kobayashi H."/>
            <person name="Maekawa T."/>
        </authorList>
    </citation>
    <scope>NUCLEOTIDE SEQUENCE [LARGE SCALE GENOMIC DNA]</scope>
    <source>
        <strain evidence="10 11">SIID29052-01</strain>
    </source>
</reference>
<protein>
    <submittedName>
        <fullName evidence="10">Methyl-accepting chemotaxis protein III</fullName>
    </submittedName>
</protein>
<dbReference type="Pfam" id="PF00672">
    <property type="entry name" value="HAMP"/>
    <property type="match status" value="1"/>
</dbReference>
<keyword evidence="3" id="KW-0807">Transducer</keyword>
<evidence type="ECO:0000259" key="8">
    <source>
        <dbReference type="PROSITE" id="PS50885"/>
    </source>
</evidence>
<feature type="coiled-coil region" evidence="4">
    <location>
        <begin position="599"/>
        <end position="644"/>
    </location>
</feature>
<feature type="compositionally biased region" description="Polar residues" evidence="5">
    <location>
        <begin position="660"/>
        <end position="670"/>
    </location>
</feature>
<keyword evidence="11" id="KW-1185">Reference proteome</keyword>
<dbReference type="CDD" id="cd06225">
    <property type="entry name" value="HAMP"/>
    <property type="match status" value="1"/>
</dbReference>
<comment type="caution">
    <text evidence="10">The sequence shown here is derived from an EMBL/GenBank/DDBJ whole genome shotgun (WGS) entry which is preliminary data.</text>
</comment>
<accession>A0A6V8LSY7</accession>
<keyword evidence="4" id="KW-0175">Coiled coil</keyword>
<sequence length="694" mass="74156">MLKNMNLTTKLGIGFFLLILSTLGVAYVGWNGLKSLASRAEKSAHMADIAEQTLQARLDMLYYIDQHDEKRLESLRKNLLESRATAQELKNVFVDAKNRENMDALMAASTAYEAGLGKFQEGEKLHGETLKALVDAATAVLRSTEQLNARLREAAARATAANDLAGAAKIHELMGRTDEVLQQFLLSRIEVLYYLWRGDKSRMDAAKGILDRLVPASKELAGMLPGAEDKVLALEIAAKAEVYRTRMDGFLKAAESNAGVMREMAVVAQKISANADASFQDQKKKMESESQAANMTNIAVAAAAIAFGAFFAVYMIRALRSGVNSAISVANTVATGDVSRDVAADRGDEIGRLLQAMQHMVEAERTAAELATRLAAGDLRIEVTPRSDKDMLLLSMKEMVARLNSVVLEVQSGATNMAAGSEQLSASAQSLSQATTEQAAALEESSASMEQMSSSISQNADNARQTESIAVKAAGDARESGSAMVQTVAAMKEIAQKISIIEEIARQTDLLALNAAIEAARAGEHGKGFAVVAAEVRKLAERSQQAAAEINTLSGSSTAVTESTGALLGRLVPDIQKTAELVQEISAASTEQNSGAAQVNKALQQLDQVVQQNASASEELASTAEELSAQAEQLQSVISFFQVNGEQARLPQRGTAPPARSQQPRATAQTPAKKKSGVVLTLGEGHEHEDFERF</sequence>
<dbReference type="InterPro" id="IPR003660">
    <property type="entry name" value="HAMP_dom"/>
</dbReference>
<dbReference type="SMART" id="SM00304">
    <property type="entry name" value="HAMP"/>
    <property type="match status" value="1"/>
</dbReference>
<dbReference type="PROSITE" id="PS50111">
    <property type="entry name" value="CHEMOTAXIS_TRANSDUC_2"/>
    <property type="match status" value="1"/>
</dbReference>
<dbReference type="RefSeq" id="WP_173082442.1">
    <property type="nucleotide sequence ID" value="NZ_BLTE01000004.1"/>
</dbReference>
<feature type="compositionally biased region" description="Basic and acidic residues" evidence="5">
    <location>
        <begin position="684"/>
        <end position="694"/>
    </location>
</feature>
<feature type="region of interest" description="Disordered" evidence="5">
    <location>
        <begin position="648"/>
        <end position="694"/>
    </location>
</feature>
<organism evidence="10 11">
    <name type="scientific">Fundidesulfovibrio magnetotacticus</name>
    <dbReference type="NCBI Taxonomy" id="2730080"/>
    <lineage>
        <taxon>Bacteria</taxon>
        <taxon>Pseudomonadati</taxon>
        <taxon>Thermodesulfobacteriota</taxon>
        <taxon>Desulfovibrionia</taxon>
        <taxon>Desulfovibrionales</taxon>
        <taxon>Desulfovibrionaceae</taxon>
        <taxon>Fundidesulfovibrio</taxon>
    </lineage>
</organism>
<dbReference type="Proteomes" id="UP000494245">
    <property type="component" value="Unassembled WGS sequence"/>
</dbReference>
<proteinExistence type="inferred from homology"/>
<dbReference type="InterPro" id="IPR004089">
    <property type="entry name" value="MCPsignal_dom"/>
</dbReference>
<dbReference type="AlphaFoldDB" id="A0A6V8LSY7"/>
<keyword evidence="1" id="KW-0145">Chemotaxis</keyword>
<dbReference type="GO" id="GO:0006935">
    <property type="term" value="P:chemotaxis"/>
    <property type="evidence" value="ECO:0007669"/>
    <property type="project" value="UniProtKB-KW"/>
</dbReference>
<evidence type="ECO:0000259" key="9">
    <source>
        <dbReference type="PROSITE" id="PS51753"/>
    </source>
</evidence>
<reference evidence="10 11" key="2">
    <citation type="submission" date="2020-05" db="EMBL/GenBank/DDBJ databases">
        <title>Draft genome sequence of Desulfovibrio sp. strainFSS-1.</title>
        <authorList>
            <person name="Shimoshige H."/>
            <person name="Kobayashi H."/>
            <person name="Maekawa T."/>
        </authorList>
    </citation>
    <scope>NUCLEOTIDE SEQUENCE [LARGE SCALE GENOMIC DNA]</scope>
    <source>
        <strain evidence="10 11">SIID29052-01</strain>
    </source>
</reference>
<feature type="transmembrane region" description="Helical" evidence="6">
    <location>
        <begin position="292"/>
        <end position="316"/>
    </location>
</feature>
<evidence type="ECO:0000256" key="3">
    <source>
        <dbReference type="PROSITE-ProRule" id="PRU00284"/>
    </source>
</evidence>
<keyword evidence="6" id="KW-1133">Transmembrane helix</keyword>
<dbReference type="SMART" id="SM01358">
    <property type="entry name" value="HBM"/>
    <property type="match status" value="1"/>
</dbReference>
<feature type="compositionally biased region" description="Low complexity" evidence="5">
    <location>
        <begin position="429"/>
        <end position="455"/>
    </location>
</feature>
<dbReference type="Gene3D" id="6.10.340.10">
    <property type="match status" value="1"/>
</dbReference>
<evidence type="ECO:0000259" key="7">
    <source>
        <dbReference type="PROSITE" id="PS50111"/>
    </source>
</evidence>
<feature type="domain" description="HAMP" evidence="8">
    <location>
        <begin position="317"/>
        <end position="369"/>
    </location>
</feature>
<evidence type="ECO:0000256" key="5">
    <source>
        <dbReference type="SAM" id="MobiDB-lite"/>
    </source>
</evidence>
<dbReference type="GO" id="GO:0004888">
    <property type="term" value="F:transmembrane signaling receptor activity"/>
    <property type="evidence" value="ECO:0007669"/>
    <property type="project" value="TreeGrafter"/>
</dbReference>
<dbReference type="PROSITE" id="PS51753">
    <property type="entry name" value="HBM"/>
    <property type="match status" value="1"/>
</dbReference>
<dbReference type="Gene3D" id="1.10.287.950">
    <property type="entry name" value="Methyl-accepting chemotaxis protein"/>
    <property type="match status" value="1"/>
</dbReference>
<dbReference type="EMBL" id="BLTE01000004">
    <property type="protein sequence ID" value="GFK93428.1"/>
    <property type="molecule type" value="Genomic_DNA"/>
</dbReference>
<evidence type="ECO:0000313" key="10">
    <source>
        <dbReference type="EMBL" id="GFK93428.1"/>
    </source>
</evidence>
<dbReference type="Pfam" id="PF00015">
    <property type="entry name" value="MCPsignal"/>
    <property type="match status" value="1"/>
</dbReference>
<name>A0A6V8LSY7_9BACT</name>
<evidence type="ECO:0000256" key="1">
    <source>
        <dbReference type="ARBA" id="ARBA00022500"/>
    </source>
</evidence>
<evidence type="ECO:0000256" key="2">
    <source>
        <dbReference type="ARBA" id="ARBA00029447"/>
    </source>
</evidence>
<keyword evidence="6" id="KW-0472">Membrane</keyword>
<dbReference type="PANTHER" id="PTHR43531:SF11">
    <property type="entry name" value="METHYL-ACCEPTING CHEMOTAXIS PROTEIN 3"/>
    <property type="match status" value="1"/>
</dbReference>
<feature type="domain" description="HBM" evidence="9">
    <location>
        <begin position="38"/>
        <end position="290"/>
    </location>
</feature>
<dbReference type="PROSITE" id="PS50885">
    <property type="entry name" value="HAMP"/>
    <property type="match status" value="1"/>
</dbReference>
<keyword evidence="6" id="KW-0812">Transmembrane</keyword>
<evidence type="ECO:0000313" key="11">
    <source>
        <dbReference type="Proteomes" id="UP000494245"/>
    </source>
</evidence>
<feature type="domain" description="Methyl-accepting transducer" evidence="7">
    <location>
        <begin position="413"/>
        <end position="628"/>
    </location>
</feature>
<gene>
    <name evidence="10" type="primary">trg_2</name>
    <name evidence="10" type="ORF">NNJEOMEG_01260</name>
</gene>
<dbReference type="Pfam" id="PF16591">
    <property type="entry name" value="HBM"/>
    <property type="match status" value="1"/>
</dbReference>
<dbReference type="InterPro" id="IPR032255">
    <property type="entry name" value="HBM"/>
</dbReference>
<feature type="transmembrane region" description="Helical" evidence="6">
    <location>
        <begin position="12"/>
        <end position="33"/>
    </location>
</feature>
<comment type="similarity">
    <text evidence="2">Belongs to the methyl-accepting chemotaxis (MCP) protein family.</text>
</comment>
<dbReference type="GO" id="GO:0005886">
    <property type="term" value="C:plasma membrane"/>
    <property type="evidence" value="ECO:0007669"/>
    <property type="project" value="TreeGrafter"/>
</dbReference>
<evidence type="ECO:0000256" key="4">
    <source>
        <dbReference type="SAM" id="Coils"/>
    </source>
</evidence>
<dbReference type="PANTHER" id="PTHR43531">
    <property type="entry name" value="PROTEIN ICFG"/>
    <property type="match status" value="1"/>
</dbReference>
<dbReference type="InterPro" id="IPR051310">
    <property type="entry name" value="MCP_chemotaxis"/>
</dbReference>
<feature type="region of interest" description="Disordered" evidence="5">
    <location>
        <begin position="429"/>
        <end position="464"/>
    </location>
</feature>